<dbReference type="OrthoDB" id="283474at2"/>
<keyword evidence="3" id="KW-1185">Reference proteome</keyword>
<dbReference type="InterPro" id="IPR021471">
    <property type="entry name" value="DUF3124"/>
</dbReference>
<accession>A0A517T3A6</accession>
<dbReference type="EMBL" id="CP036316">
    <property type="protein sequence ID" value="QDT62867.1"/>
    <property type="molecule type" value="Genomic_DNA"/>
</dbReference>
<gene>
    <name evidence="2" type="ORF">V22_00650</name>
</gene>
<keyword evidence="1" id="KW-0812">Transmembrane</keyword>
<dbReference type="Pfam" id="PF11322">
    <property type="entry name" value="DUF3124"/>
    <property type="match status" value="1"/>
</dbReference>
<proteinExistence type="predicted"/>
<organism evidence="2 3">
    <name type="scientific">Calycomorphotria hydatis</name>
    <dbReference type="NCBI Taxonomy" id="2528027"/>
    <lineage>
        <taxon>Bacteria</taxon>
        <taxon>Pseudomonadati</taxon>
        <taxon>Planctomycetota</taxon>
        <taxon>Planctomycetia</taxon>
        <taxon>Planctomycetales</taxon>
        <taxon>Planctomycetaceae</taxon>
        <taxon>Calycomorphotria</taxon>
    </lineage>
</organism>
<dbReference type="KEGG" id="chya:V22_00650"/>
<feature type="transmembrane region" description="Helical" evidence="1">
    <location>
        <begin position="20"/>
        <end position="40"/>
    </location>
</feature>
<evidence type="ECO:0000256" key="1">
    <source>
        <dbReference type="SAM" id="Phobius"/>
    </source>
</evidence>
<dbReference type="RefSeq" id="WP_145258723.1">
    <property type="nucleotide sequence ID" value="NZ_CP036316.1"/>
</dbReference>
<dbReference type="Proteomes" id="UP000319976">
    <property type="component" value="Chromosome"/>
</dbReference>
<sequence length="224" mass="24752">MSNRDTIPDWFLWLWGNPAIVLTVVPLVLLLIVFVPVWYVEGRLENIEQRLSYREPQPYVPPTADGSKSIDLSDYPLRLKYYVPCYSHIYHHGGRPLLLESTLSVRNTNPDSSFVVTSVKYYSTTGELVKEYAPKPIPVDPLATIEFLVEEHEEKGGSGANFLVEVALTPGTDQSAVSLDDLPNEDSSRVVIEAVMVGSSGTRSVAFARPAVLTDAVSATVENN</sequence>
<name>A0A517T3A6_9PLAN</name>
<evidence type="ECO:0000313" key="3">
    <source>
        <dbReference type="Proteomes" id="UP000319976"/>
    </source>
</evidence>
<dbReference type="AlphaFoldDB" id="A0A517T3A6"/>
<keyword evidence="1" id="KW-1133">Transmembrane helix</keyword>
<reference evidence="2 3" key="1">
    <citation type="submission" date="2019-02" db="EMBL/GenBank/DDBJ databases">
        <title>Deep-cultivation of Planctomycetes and their phenomic and genomic characterization uncovers novel biology.</title>
        <authorList>
            <person name="Wiegand S."/>
            <person name="Jogler M."/>
            <person name="Boedeker C."/>
            <person name="Pinto D."/>
            <person name="Vollmers J."/>
            <person name="Rivas-Marin E."/>
            <person name="Kohn T."/>
            <person name="Peeters S.H."/>
            <person name="Heuer A."/>
            <person name="Rast P."/>
            <person name="Oberbeckmann S."/>
            <person name="Bunk B."/>
            <person name="Jeske O."/>
            <person name="Meyerdierks A."/>
            <person name="Storesund J.E."/>
            <person name="Kallscheuer N."/>
            <person name="Luecker S."/>
            <person name="Lage O.M."/>
            <person name="Pohl T."/>
            <person name="Merkel B.J."/>
            <person name="Hornburger P."/>
            <person name="Mueller R.-W."/>
            <person name="Bruemmer F."/>
            <person name="Labrenz M."/>
            <person name="Spormann A.M."/>
            <person name="Op den Camp H."/>
            <person name="Overmann J."/>
            <person name="Amann R."/>
            <person name="Jetten M.S.M."/>
            <person name="Mascher T."/>
            <person name="Medema M.H."/>
            <person name="Devos D.P."/>
            <person name="Kaster A.-K."/>
            <person name="Ovreas L."/>
            <person name="Rohde M."/>
            <person name="Galperin M.Y."/>
            <person name="Jogler C."/>
        </authorList>
    </citation>
    <scope>NUCLEOTIDE SEQUENCE [LARGE SCALE GENOMIC DNA]</scope>
    <source>
        <strain evidence="2 3">V22</strain>
    </source>
</reference>
<keyword evidence="1" id="KW-0472">Membrane</keyword>
<protein>
    <submittedName>
        <fullName evidence="2">Uncharacterized protein</fullName>
    </submittedName>
</protein>
<evidence type="ECO:0000313" key="2">
    <source>
        <dbReference type="EMBL" id="QDT62867.1"/>
    </source>
</evidence>